<evidence type="ECO:0000256" key="2">
    <source>
        <dbReference type="ARBA" id="ARBA00010942"/>
    </source>
</evidence>
<dbReference type="Gene3D" id="3.30.70.1430">
    <property type="entry name" value="Multidrug efflux transporter AcrB pore domain"/>
    <property type="match status" value="2"/>
</dbReference>
<dbReference type="GO" id="GO:0008324">
    <property type="term" value="F:monoatomic cation transmembrane transporter activity"/>
    <property type="evidence" value="ECO:0007669"/>
    <property type="project" value="InterPro"/>
</dbReference>
<dbReference type="SUPFAM" id="SSF82693">
    <property type="entry name" value="Multidrug efflux transporter AcrB pore domain, PN1, PN2, PC1 and PC2 subdomains"/>
    <property type="match status" value="2"/>
</dbReference>
<dbReference type="EMBL" id="AP021888">
    <property type="protein sequence ID" value="BBP43344.1"/>
    <property type="molecule type" value="Genomic_DNA"/>
</dbReference>
<dbReference type="Proteomes" id="UP000501466">
    <property type="component" value="Chromosome"/>
</dbReference>
<dbReference type="SUPFAM" id="SSF82866">
    <property type="entry name" value="Multidrug efflux transporter AcrB transmembrane domain"/>
    <property type="match status" value="2"/>
</dbReference>
<organism evidence="9 10">
    <name type="scientific">Thiosulfativibrio zosterae</name>
    <dbReference type="NCBI Taxonomy" id="2675053"/>
    <lineage>
        <taxon>Bacteria</taxon>
        <taxon>Pseudomonadati</taxon>
        <taxon>Pseudomonadota</taxon>
        <taxon>Gammaproteobacteria</taxon>
        <taxon>Thiotrichales</taxon>
        <taxon>Piscirickettsiaceae</taxon>
        <taxon>Thiosulfativibrio</taxon>
    </lineage>
</organism>
<feature type="transmembrane region" description="Helical" evidence="8">
    <location>
        <begin position="333"/>
        <end position="352"/>
    </location>
</feature>
<comment type="similarity">
    <text evidence="2">Belongs to the resistance-nodulation-cell division (RND) (TC 2.A.6) family.</text>
</comment>
<feature type="transmembrane region" description="Helical" evidence="8">
    <location>
        <begin position="859"/>
        <end position="878"/>
    </location>
</feature>
<proteinExistence type="inferred from homology"/>
<dbReference type="KEGG" id="tzo:THMIRHAT_10900"/>
<dbReference type="Gene3D" id="1.20.1640.10">
    <property type="entry name" value="Multidrug efflux transporter AcrB transmembrane domain"/>
    <property type="match status" value="2"/>
</dbReference>
<accession>A0A6F8PMS4</accession>
<feature type="transmembrane region" description="Helical" evidence="8">
    <location>
        <begin position="12"/>
        <end position="31"/>
    </location>
</feature>
<evidence type="ECO:0000313" key="9">
    <source>
        <dbReference type="EMBL" id="BBP43344.1"/>
    </source>
</evidence>
<feature type="transmembrane region" description="Helical" evidence="8">
    <location>
        <begin position="988"/>
        <end position="1011"/>
    </location>
</feature>
<feature type="transmembrane region" description="Helical" evidence="8">
    <location>
        <begin position="385"/>
        <end position="406"/>
    </location>
</feature>
<evidence type="ECO:0000256" key="4">
    <source>
        <dbReference type="ARBA" id="ARBA00022475"/>
    </source>
</evidence>
<dbReference type="Gene3D" id="3.30.70.1440">
    <property type="entry name" value="Multidrug efflux transporter AcrB pore domain"/>
    <property type="match status" value="1"/>
</dbReference>
<feature type="transmembrane region" description="Helical" evidence="8">
    <location>
        <begin position="461"/>
        <end position="493"/>
    </location>
</feature>
<dbReference type="InterPro" id="IPR004763">
    <property type="entry name" value="CusA-like"/>
</dbReference>
<keyword evidence="10" id="KW-1185">Reference proteome</keyword>
<evidence type="ECO:0000256" key="6">
    <source>
        <dbReference type="ARBA" id="ARBA00022989"/>
    </source>
</evidence>
<reference evidence="10" key="1">
    <citation type="submission" date="2019-11" db="EMBL/GenBank/DDBJ databases">
        <title>Isolation and characterization of two novel species in the genus Thiomicrorhabdus.</title>
        <authorList>
            <person name="Mochizuki J."/>
            <person name="Kojima H."/>
            <person name="Fukui M."/>
        </authorList>
    </citation>
    <scope>NUCLEOTIDE SEQUENCE [LARGE SCALE GENOMIC DNA]</scope>
    <source>
        <strain evidence="10">AkT22</strain>
    </source>
</reference>
<evidence type="ECO:0000256" key="8">
    <source>
        <dbReference type="SAM" id="Phobius"/>
    </source>
</evidence>
<dbReference type="PANTHER" id="PTHR32063:SF68">
    <property type="entry name" value="PROBALE CATION EFFLUX SYSTEM PROTEIN"/>
    <property type="match status" value="1"/>
</dbReference>
<comment type="subcellular location">
    <subcellularLocation>
        <location evidence="1">Cell membrane</location>
        <topology evidence="1">Multi-pass membrane protein</topology>
    </subcellularLocation>
</comment>
<evidence type="ECO:0000256" key="3">
    <source>
        <dbReference type="ARBA" id="ARBA00022448"/>
    </source>
</evidence>
<dbReference type="InterPro" id="IPR027463">
    <property type="entry name" value="AcrB_DN_DC_subdom"/>
</dbReference>
<feature type="transmembrane region" description="Helical" evidence="8">
    <location>
        <begin position="359"/>
        <end position="379"/>
    </location>
</feature>
<dbReference type="SUPFAM" id="SSF82714">
    <property type="entry name" value="Multidrug efflux transporter AcrB TolC docking domain, DN and DC subdomains"/>
    <property type="match status" value="2"/>
</dbReference>
<feature type="transmembrane region" description="Helical" evidence="8">
    <location>
        <begin position="885"/>
        <end position="905"/>
    </location>
</feature>
<dbReference type="PRINTS" id="PR00702">
    <property type="entry name" value="ACRIFLAVINRP"/>
</dbReference>
<evidence type="ECO:0000256" key="5">
    <source>
        <dbReference type="ARBA" id="ARBA00022692"/>
    </source>
</evidence>
<dbReference type="PANTHER" id="PTHR32063">
    <property type="match status" value="1"/>
</dbReference>
<dbReference type="GO" id="GO:0005886">
    <property type="term" value="C:plasma membrane"/>
    <property type="evidence" value="ECO:0007669"/>
    <property type="project" value="UniProtKB-SubCell"/>
</dbReference>
<dbReference type="GO" id="GO:0042910">
    <property type="term" value="F:xenobiotic transmembrane transporter activity"/>
    <property type="evidence" value="ECO:0007669"/>
    <property type="project" value="TreeGrafter"/>
</dbReference>
<dbReference type="NCBIfam" id="TIGR00914">
    <property type="entry name" value="2A0601"/>
    <property type="match status" value="1"/>
</dbReference>
<protein>
    <submittedName>
        <fullName evidence="9">Cation efflux system protein</fullName>
    </submittedName>
</protein>
<gene>
    <name evidence="9" type="ORF">THMIRHAT_10900</name>
</gene>
<keyword evidence="7 8" id="KW-0472">Membrane</keyword>
<dbReference type="Gene3D" id="3.30.70.1320">
    <property type="entry name" value="Multidrug efflux transporter AcrB pore domain like"/>
    <property type="match status" value="1"/>
</dbReference>
<dbReference type="Pfam" id="PF00873">
    <property type="entry name" value="ACR_tran"/>
    <property type="match status" value="1"/>
</dbReference>
<dbReference type="AlphaFoldDB" id="A0A6F8PMS4"/>
<dbReference type="RefSeq" id="WP_173291159.1">
    <property type="nucleotide sequence ID" value="NZ_AP021888.1"/>
</dbReference>
<dbReference type="Gene3D" id="3.30.2090.10">
    <property type="entry name" value="Multidrug efflux transporter AcrB TolC docking domain, DN and DC subdomains"/>
    <property type="match status" value="2"/>
</dbReference>
<name>A0A6F8PMS4_9GAMM</name>
<evidence type="ECO:0000313" key="10">
    <source>
        <dbReference type="Proteomes" id="UP000501466"/>
    </source>
</evidence>
<feature type="transmembrane region" description="Helical" evidence="8">
    <location>
        <begin position="514"/>
        <end position="539"/>
    </location>
</feature>
<evidence type="ECO:0000256" key="7">
    <source>
        <dbReference type="ARBA" id="ARBA00023136"/>
    </source>
</evidence>
<sequence>MLSNFIQFFLTQRILVVLMILSILSGGWMAFQKTPIDAFPDVSPIQVKMIFKAPGMTPTEVEQRIISPIEMEVLGLPNQDSLRSLAKYAIADITLDFKPGTDIYWARQVVAERLNAIDLPAGVTGGIAPLSTPLSDIFMFTIEGNTLNNMEKRDLLDWVIRPALRSVPGVADVNSLGGLVRTYSVQPDFQRLQAFKISVNQLIAAIEANNKNDGAGRLNQGEEVMLVRTLGNLTSIDDIENIVVTYQNSVAVRVKDLAKVKIDSLYRNGAVTESGKGEAVEGLVIALRGANAREVVANIEQRLVELQPSLPKGISVEVFYNRSDLIDKAIHTVSKALTEAVVLVVLTLLLFLGNIRAAITVALILPLSALMTFMFMNWFGLSANLMSLGGLAIAVGMLVDAAVVVVENIVTHQENDKANLPKLHIIYRALQEVATPVISGILIIMTVFLPLLTLEGLEGKLFIPVALTIIFALGSSLVLSLTIIPTLASFILGKPSHQEPWLIRKLSAIYKPTLIWSLAHDKIIIGFALVALVVAGYVYTLVGKTFMPQMDEGAIILQIEKIPSISLKETVRLDLQVQKALMEQVPEITKIVARVGSDELGLDPMSLNDTDTFLVLKPKDEWRMETKEELIDAIRQVIEEQFPSFGYAFTQPIQMRVDEMLTGARGDIAINIFGDSPALLSKTAEHLVEILKTIPGSVDVFTPANDGSRYLQLQVNRQMAGVLGLTVDEVQTLLRSQIDGLVVGNIYQGIRQIPLMVRGPEDYKSSKIEMLQQPITLNNGQSVLLNQLVDAVEVEGPVAVKREQSKRFAVVVSNVQGRDLVSFVEEAKAKAAAELDLPTGYYLEWGGQFENQQRAAAKLSVVVPIALVLIFIILFSTFQSIPQAIMVLTNVPFALIGGIIALWGAGEYLSVPASVGFIALLGIAVLNGVVMITYFNQLAAKGMALTEIVVEGALRRLRPVLMTASIAALGLIPLVFATGPGSEIQRPLAIVVIGGLISSTLLTLLILPIIYRRFGLKPKAASVGDLK</sequence>
<keyword evidence="5 8" id="KW-0812">Transmembrane</keyword>
<evidence type="ECO:0000256" key="1">
    <source>
        <dbReference type="ARBA" id="ARBA00004651"/>
    </source>
</evidence>
<keyword evidence="6 8" id="KW-1133">Transmembrane helix</keyword>
<feature type="transmembrane region" description="Helical" evidence="8">
    <location>
        <begin position="426"/>
        <end position="449"/>
    </location>
</feature>
<feature type="transmembrane region" description="Helical" evidence="8">
    <location>
        <begin position="911"/>
        <end position="936"/>
    </location>
</feature>
<keyword evidence="3" id="KW-0813">Transport</keyword>
<keyword evidence="4" id="KW-1003">Cell membrane</keyword>
<feature type="transmembrane region" description="Helical" evidence="8">
    <location>
        <begin position="957"/>
        <end position="976"/>
    </location>
</feature>
<dbReference type="InterPro" id="IPR001036">
    <property type="entry name" value="Acrflvin-R"/>
</dbReference>